<dbReference type="OrthoDB" id="7632609at2"/>
<comment type="caution">
    <text evidence="2">The sequence shown here is derived from an EMBL/GenBank/DDBJ whole genome shotgun (WGS) entry which is preliminary data.</text>
</comment>
<name>A0A4S2H803_9PROT</name>
<evidence type="ECO:0000256" key="1">
    <source>
        <dbReference type="SAM" id="SignalP"/>
    </source>
</evidence>
<dbReference type="Proteomes" id="UP000305451">
    <property type="component" value="Unassembled WGS sequence"/>
</dbReference>
<organism evidence="2 3">
    <name type="scientific">Marinicauda pacifica</name>
    <dbReference type="NCBI Taxonomy" id="1133559"/>
    <lineage>
        <taxon>Bacteria</taxon>
        <taxon>Pseudomonadati</taxon>
        <taxon>Pseudomonadota</taxon>
        <taxon>Alphaproteobacteria</taxon>
        <taxon>Maricaulales</taxon>
        <taxon>Maricaulaceae</taxon>
        <taxon>Marinicauda</taxon>
    </lineage>
</organism>
<keyword evidence="3" id="KW-1185">Reference proteome</keyword>
<proteinExistence type="predicted"/>
<dbReference type="EMBL" id="SRXV01000004">
    <property type="protein sequence ID" value="TGY91876.1"/>
    <property type="molecule type" value="Genomic_DNA"/>
</dbReference>
<evidence type="ECO:0000313" key="3">
    <source>
        <dbReference type="Proteomes" id="UP000305451"/>
    </source>
</evidence>
<feature type="signal peptide" evidence="1">
    <location>
        <begin position="1"/>
        <end position="19"/>
    </location>
</feature>
<dbReference type="AlphaFoldDB" id="A0A4S2H803"/>
<accession>A0A4S2H803</accession>
<feature type="chain" id="PRO_5020827929" evidence="1">
    <location>
        <begin position="20"/>
        <end position="152"/>
    </location>
</feature>
<keyword evidence="1" id="KW-0732">Signal</keyword>
<reference evidence="2 3" key="1">
    <citation type="journal article" date="2013" name="Int. J. Syst. Evol. Microbiol.">
        <title>Marinicauda pacifica gen. nov., sp. nov., a prosthecate alphaproteobacterium of the family Hyphomonadaceae isolated from deep seawater.</title>
        <authorList>
            <person name="Zhang X.Y."/>
            <person name="Li G.W."/>
            <person name="Wang C.S."/>
            <person name="Zhang Y.J."/>
            <person name="Xu X.W."/>
            <person name="Li H."/>
            <person name="Liu A."/>
            <person name="Liu C."/>
            <person name="Xie B.B."/>
            <person name="Qin Q.L."/>
            <person name="Xu Z."/>
            <person name="Chen X.L."/>
            <person name="Zhou B.C."/>
            <person name="Zhang Y.Z."/>
        </authorList>
    </citation>
    <scope>NUCLEOTIDE SEQUENCE [LARGE SCALE GENOMIC DNA]</scope>
    <source>
        <strain evidence="2 3">P-1 km-3</strain>
    </source>
</reference>
<evidence type="ECO:0000313" key="2">
    <source>
        <dbReference type="EMBL" id="TGY91876.1"/>
    </source>
</evidence>
<protein>
    <submittedName>
        <fullName evidence="2">Uncharacterized protein</fullName>
    </submittedName>
</protein>
<sequence>MLRILVTATLILLGTVASAAAQDAARVAELADTLKAEAEGRAQTLALTPGAPSAGIDPHDPFATGVQDFAGEAIRLSRHIEAVGGPMDLKCIFKGMSEDALSRLDALAEPARNGERARTYHEFAGLFEDAAIIARDSETRAVASLPCPVEAE</sequence>
<dbReference type="RefSeq" id="WP_135945798.1">
    <property type="nucleotide sequence ID" value="NZ_BMEI01000004.1"/>
</dbReference>
<gene>
    <name evidence="2" type="ORF">E5162_13465</name>
</gene>